<dbReference type="Proteomes" id="UP000053780">
    <property type="component" value="Unassembled WGS sequence"/>
</dbReference>
<dbReference type="VEuPathDB" id="MicrosporidiaDB:NAPIS_ORF01484"/>
<keyword evidence="2" id="KW-1185">Reference proteome</keyword>
<dbReference type="EMBL" id="KE647199">
    <property type="protein sequence ID" value="EQB60948.1"/>
    <property type="molecule type" value="Genomic_DNA"/>
</dbReference>
<reference evidence="1 2" key="1">
    <citation type="journal article" date="2013" name="BMC Genomics">
        <title>Genome sequencing and comparative genomics of honey bee microsporidia, Nosema apis reveal novel insights into host-parasite interactions.</title>
        <authorList>
            <person name="Chen Yp."/>
            <person name="Pettis J.S."/>
            <person name="Zhao Y."/>
            <person name="Liu X."/>
            <person name="Tallon L.J."/>
            <person name="Sadzewicz L.D."/>
            <person name="Li R."/>
            <person name="Zheng H."/>
            <person name="Huang S."/>
            <person name="Zhang X."/>
            <person name="Hamilton M.C."/>
            <person name="Pernal S.F."/>
            <person name="Melathopoulos A.P."/>
            <person name="Yan X."/>
            <person name="Evans J.D."/>
        </authorList>
    </citation>
    <scope>NUCLEOTIDE SEQUENCE [LARGE SCALE GENOMIC DNA]</scope>
    <source>
        <strain evidence="1 2">BRL 01</strain>
    </source>
</reference>
<dbReference type="AlphaFoldDB" id="T0L947"/>
<proteinExistence type="predicted"/>
<evidence type="ECO:0000313" key="1">
    <source>
        <dbReference type="EMBL" id="EQB60948.1"/>
    </source>
</evidence>
<dbReference type="HOGENOM" id="CLU_930958_0_0_1"/>
<name>T0L947_9MICR</name>
<accession>T0L947</accession>
<protein>
    <submittedName>
        <fullName evidence="1">Uncharacterized protein</fullName>
    </submittedName>
</protein>
<evidence type="ECO:0000313" key="2">
    <source>
        <dbReference type="Proteomes" id="UP000053780"/>
    </source>
</evidence>
<dbReference type="OrthoDB" id="2190283at2759"/>
<organism evidence="1 2">
    <name type="scientific">Vairimorpha apis BRL 01</name>
    <dbReference type="NCBI Taxonomy" id="1037528"/>
    <lineage>
        <taxon>Eukaryota</taxon>
        <taxon>Fungi</taxon>
        <taxon>Fungi incertae sedis</taxon>
        <taxon>Microsporidia</taxon>
        <taxon>Nosematidae</taxon>
        <taxon>Vairimorpha</taxon>
    </lineage>
</organism>
<gene>
    <name evidence="1" type="ORF">NAPIS_ORF01484</name>
</gene>
<sequence length="299" mass="35633">MLKLKVDKIFETPNIKKESEEPPDRPLRFYRDPDKYGSKEIFTGKMHDRIADIKTVILHKDMELQDYLNSLKKTEPNYKSKFDEKFYKNNLYKIDENEKLFFYIIIDENFINNINLDLIFKVIPINIVNIINDILENNSKYEQNKNCLENISLSDAIKEICMKSSLQYKDYKKYDNIDDIIIKLKEDGVITTNDKDLNISNFSLKKKFAKKLEKKFDDMHINGKGLSQRDTIYSIYFNFVYELLLKYGSMVFDDLLNKIKICKDFELINFLNDYNDIFEINNIEDIQIISLKIDVNIFD</sequence>